<protein>
    <recommendedName>
        <fullName evidence="4">Protein kinase domain-containing protein</fullName>
    </recommendedName>
</protein>
<dbReference type="GO" id="GO:0004672">
    <property type="term" value="F:protein kinase activity"/>
    <property type="evidence" value="ECO:0007669"/>
    <property type="project" value="InterPro"/>
</dbReference>
<evidence type="ECO:0000259" key="4">
    <source>
        <dbReference type="PROSITE" id="PS50011"/>
    </source>
</evidence>
<accession>A0A1Q9C6I0</accession>
<feature type="compositionally biased region" description="Acidic residues" evidence="2">
    <location>
        <begin position="1607"/>
        <end position="1621"/>
    </location>
</feature>
<keyword evidence="3" id="KW-0812">Transmembrane</keyword>
<feature type="compositionally biased region" description="Basic and acidic residues" evidence="2">
    <location>
        <begin position="1146"/>
        <end position="1169"/>
    </location>
</feature>
<feature type="region of interest" description="Disordered" evidence="2">
    <location>
        <begin position="1217"/>
        <end position="1240"/>
    </location>
</feature>
<feature type="domain" description="Protein kinase" evidence="4">
    <location>
        <begin position="413"/>
        <end position="748"/>
    </location>
</feature>
<keyword evidence="1" id="KW-0547">Nucleotide-binding</keyword>
<dbReference type="Gene3D" id="2.120.10.30">
    <property type="entry name" value="TolB, C-terminal domain"/>
    <property type="match status" value="1"/>
</dbReference>
<evidence type="ECO:0000313" key="6">
    <source>
        <dbReference type="Proteomes" id="UP000186817"/>
    </source>
</evidence>
<feature type="compositionally biased region" description="Basic and acidic residues" evidence="2">
    <location>
        <begin position="1588"/>
        <end position="1606"/>
    </location>
</feature>
<dbReference type="PROSITE" id="PS00107">
    <property type="entry name" value="PROTEIN_KINASE_ATP"/>
    <property type="match status" value="1"/>
</dbReference>
<proteinExistence type="predicted"/>
<evidence type="ECO:0000256" key="1">
    <source>
        <dbReference type="PROSITE-ProRule" id="PRU10141"/>
    </source>
</evidence>
<dbReference type="InterPro" id="IPR011009">
    <property type="entry name" value="Kinase-like_dom_sf"/>
</dbReference>
<organism evidence="5 6">
    <name type="scientific">Symbiodinium microadriaticum</name>
    <name type="common">Dinoflagellate</name>
    <name type="synonym">Zooxanthella microadriatica</name>
    <dbReference type="NCBI Taxonomy" id="2951"/>
    <lineage>
        <taxon>Eukaryota</taxon>
        <taxon>Sar</taxon>
        <taxon>Alveolata</taxon>
        <taxon>Dinophyceae</taxon>
        <taxon>Suessiales</taxon>
        <taxon>Symbiodiniaceae</taxon>
        <taxon>Symbiodinium</taxon>
    </lineage>
</organism>
<dbReference type="InterPro" id="IPR017441">
    <property type="entry name" value="Protein_kinase_ATP_BS"/>
</dbReference>
<keyword evidence="3" id="KW-1133">Transmembrane helix</keyword>
<dbReference type="InterPro" id="IPR011042">
    <property type="entry name" value="6-blade_b-propeller_TolB-like"/>
</dbReference>
<dbReference type="InterPro" id="IPR000719">
    <property type="entry name" value="Prot_kinase_dom"/>
</dbReference>
<gene>
    <name evidence="5" type="ORF">AK812_SmicGene41287</name>
</gene>
<dbReference type="PROSITE" id="PS50011">
    <property type="entry name" value="PROTEIN_KINASE_DOM"/>
    <property type="match status" value="1"/>
</dbReference>
<feature type="compositionally biased region" description="Basic residues" evidence="2">
    <location>
        <begin position="1133"/>
        <end position="1142"/>
    </location>
</feature>
<evidence type="ECO:0000313" key="5">
    <source>
        <dbReference type="EMBL" id="OLP78534.1"/>
    </source>
</evidence>
<dbReference type="SUPFAM" id="SSF56112">
    <property type="entry name" value="Protein kinase-like (PK-like)"/>
    <property type="match status" value="1"/>
</dbReference>
<dbReference type="EMBL" id="LSRX01001599">
    <property type="protein sequence ID" value="OLP78534.1"/>
    <property type="molecule type" value="Genomic_DNA"/>
</dbReference>
<feature type="binding site" evidence="1">
    <location>
        <position position="439"/>
    </location>
    <ligand>
        <name>ATP</name>
        <dbReference type="ChEBI" id="CHEBI:30616"/>
    </ligand>
</feature>
<reference evidence="5 6" key="1">
    <citation type="submission" date="2016-02" db="EMBL/GenBank/DDBJ databases">
        <title>Genome analysis of coral dinoflagellate symbionts highlights evolutionary adaptations to a symbiotic lifestyle.</title>
        <authorList>
            <person name="Aranda M."/>
            <person name="Li Y."/>
            <person name="Liew Y.J."/>
            <person name="Baumgarten S."/>
            <person name="Simakov O."/>
            <person name="Wilson M."/>
            <person name="Piel J."/>
            <person name="Ashoor H."/>
            <person name="Bougouffa S."/>
            <person name="Bajic V.B."/>
            <person name="Ryu T."/>
            <person name="Ravasi T."/>
            <person name="Bayer T."/>
            <person name="Micklem G."/>
            <person name="Kim H."/>
            <person name="Bhak J."/>
            <person name="Lajeunesse T.C."/>
            <person name="Voolstra C.R."/>
        </authorList>
    </citation>
    <scope>NUCLEOTIDE SEQUENCE [LARGE SCALE GENOMIC DNA]</scope>
    <source>
        <strain evidence="5 6">CCMP2467</strain>
    </source>
</reference>
<feature type="transmembrane region" description="Helical" evidence="3">
    <location>
        <begin position="12"/>
        <end position="31"/>
    </location>
</feature>
<evidence type="ECO:0000256" key="3">
    <source>
        <dbReference type="SAM" id="Phobius"/>
    </source>
</evidence>
<evidence type="ECO:0000256" key="2">
    <source>
        <dbReference type="SAM" id="MobiDB-lite"/>
    </source>
</evidence>
<name>A0A1Q9C6I0_SYMMI</name>
<keyword evidence="3" id="KW-0472">Membrane</keyword>
<feature type="region of interest" description="Disordered" evidence="2">
    <location>
        <begin position="152"/>
        <end position="172"/>
    </location>
</feature>
<sequence length="1631" mass="180268">MVPMIGLAYWPLLLWLPLLSVQYAAVAFLGSGMQSAVHSITTLFVDTPVCGLLKIVWCVMLVLCLDCLRNVFKSAGASSDPSMANAQMFEAFAAKEGALVLALNLASMMAIQALHITTGRCAKLELDRDVISRQAKQAGEFAKTLMAEGKEVKKTPETKMPEESKTEQEGELRKRFGQDPGLEAFSVSALGSVSVARPPRDIQRSLQRRSSARLHALVLRQGQQLKHGLGTPCGLAAVALLISREIGGYDRPDRFVIVTSPSTRNVLWAPLPSLHDLTLPVKDRWIPDAQILIDGKASKCWGWTCSEHSDRGLEEPTGLALYQRGGGTAWLYISDPKVGFLYRYEASKNSGKSTRNRSVSVAAPIFEGMTSVLPAADQLPTLLSPKSANREVRKPDLKKITDAPTVQWEDFLPDLDNKLGSGAYGEVYPVRDSPHLVMKIFQRADWSEIQAETYFARVMKSRFPSYFVDCLGVGSVPGKDGSMFAVFERAFGKTLDSAAHRFRQADGIRHVSEALATLEELLSAKMHMMHPDESGNLHIHVDLKPDNIMYSTESGAAKLTLIDYGLIRSCPQGDAEAESSALQLLRWFGWQFLWMLASEAFSIDNPDKNPWQQLPDGFKPFFQPSDLRPSAYRSQNLTPELLSDALRDGFFDEVMSAPFRKQWTSAKKAKAQMGKMLGDLFYAVAWASDCKGPIPDFTRLKRDIAGLRALVVSSTWRGLQADSQQLVASDLKDSAHWLAVDSYGNLFYTDAKAGVISMISSEDMSKGIPKGRTLASSEKLKHVAGPAGIAVDAMDVYWANLKGDQKKGTLLKAGQVASGKAKSATILSGTSDMYQAMVKDVCLAGSNVFFTGDGESLFAVKADGSGNVTEVARLQQPRGCAYDKENTLFVAGATLWFRFPPTWCEKCHEGGFDSGPSPNRRVLWSIFKQILAASADRLMDGGSVVKALARVCILACVNELFHHQLQCSGSMGATSKGCDPCRGDRLIHDLSTCSTQVRDPDLAEGSLSQLVSVDDERGGLEGGGSIVSVCSSTVRQPLVLLQLRRLAPKGGHLSQDGKKRVHKESRHYELLVEPGRQSLDVHGSSTFLEPGGPGYMPWLRSLRPKKASALRTRQQAAPLQLVNLLPRSPNKPKPCKARRTRAPRLVQEHSKHDKQTTLRLDQGPEEHEADPFEFALSRASSGSLDLALPATLDEDMTHKASIEVATWPLGPAIESRMRPKQHGAEESKSQSLRPGKLKGASLQFPSRSFDLRESTFMDDRDRSWFRASSSISNFDRPRGKSAGFLNQRSQVREMVSAMMKTMTTTFPRSVWDECGFVHPEEEMEMVRAAEAKVVEEQLGQLKGLVVKMPALRKGRSQRKSDAQSNRRRSFGIVSDPRTTPQPTERLDEKVLAHLAKQTGWSVLDVEEVWDVFCTYAVGGRISVQGPDFVSLVQDLYDGVTDDEVMLLQQHISAVRKRHHARSRFLRRGMTGLGLDNLPERSDVRFSEFYVALVKWLDLQQSRAEARTETTFADRAKQRCSLSRFADGTPIQARSDADTPSGFMNLDEFRRLKKEVAESLTGPRNSPRGVGKKVLEQKQRQKHPHQGRRRFEAQKSEFADSSDSERSDSEDEESADCDDEEDCFHVSAGRAS</sequence>
<feature type="region of interest" description="Disordered" evidence="2">
    <location>
        <begin position="1125"/>
        <end position="1169"/>
    </location>
</feature>
<dbReference type="OrthoDB" id="416337at2759"/>
<dbReference type="Proteomes" id="UP000186817">
    <property type="component" value="Unassembled WGS sequence"/>
</dbReference>
<feature type="region of interest" description="Disordered" evidence="2">
    <location>
        <begin position="1555"/>
        <end position="1631"/>
    </location>
</feature>
<dbReference type="GO" id="GO:0005524">
    <property type="term" value="F:ATP binding"/>
    <property type="evidence" value="ECO:0007669"/>
    <property type="project" value="UniProtKB-UniRule"/>
</dbReference>
<comment type="caution">
    <text evidence="5">The sequence shown here is derived from an EMBL/GenBank/DDBJ whole genome shotgun (WGS) entry which is preliminary data.</text>
</comment>
<feature type="region of interest" description="Disordered" evidence="2">
    <location>
        <begin position="1352"/>
        <end position="1384"/>
    </location>
</feature>
<keyword evidence="1" id="KW-0067">ATP-binding</keyword>
<keyword evidence="6" id="KW-1185">Reference proteome</keyword>
<dbReference type="SUPFAM" id="SSF63825">
    <property type="entry name" value="YWTD domain"/>
    <property type="match status" value="1"/>
</dbReference>
<feature type="transmembrane region" description="Helical" evidence="3">
    <location>
        <begin position="43"/>
        <end position="63"/>
    </location>
</feature>
<dbReference type="Gene3D" id="1.10.510.10">
    <property type="entry name" value="Transferase(Phosphotransferase) domain 1"/>
    <property type="match status" value="1"/>
</dbReference>